<dbReference type="Gramene" id="MELO3C035192.2.1">
    <property type="protein sequence ID" value="MELO3C035192.2.1"/>
    <property type="gene ID" value="MELO3C035192.2"/>
</dbReference>
<dbReference type="AlphaFoldDB" id="A0A9I9EKQ7"/>
<reference evidence="1" key="1">
    <citation type="submission" date="2023-03" db="UniProtKB">
        <authorList>
            <consortium name="EnsemblPlants"/>
        </authorList>
    </citation>
    <scope>IDENTIFICATION</scope>
</reference>
<organism evidence="1">
    <name type="scientific">Cucumis melo</name>
    <name type="common">Muskmelon</name>
    <dbReference type="NCBI Taxonomy" id="3656"/>
    <lineage>
        <taxon>Eukaryota</taxon>
        <taxon>Viridiplantae</taxon>
        <taxon>Streptophyta</taxon>
        <taxon>Embryophyta</taxon>
        <taxon>Tracheophyta</taxon>
        <taxon>Spermatophyta</taxon>
        <taxon>Magnoliopsida</taxon>
        <taxon>eudicotyledons</taxon>
        <taxon>Gunneridae</taxon>
        <taxon>Pentapetalae</taxon>
        <taxon>rosids</taxon>
        <taxon>fabids</taxon>
        <taxon>Cucurbitales</taxon>
        <taxon>Cucurbitaceae</taxon>
        <taxon>Benincaseae</taxon>
        <taxon>Cucumis</taxon>
    </lineage>
</organism>
<accession>A0A9I9EKQ7</accession>
<protein>
    <submittedName>
        <fullName evidence="1">Uncharacterized protein</fullName>
    </submittedName>
</protein>
<name>A0A9I9EKQ7_CUCME</name>
<dbReference type="EnsemblPlants" id="MELO3C035192.2.1">
    <property type="protein sequence ID" value="MELO3C035192.2.1"/>
    <property type="gene ID" value="MELO3C035192.2"/>
</dbReference>
<evidence type="ECO:0000313" key="1">
    <source>
        <dbReference type="EnsemblPlants" id="MELO3C035192.2.1"/>
    </source>
</evidence>
<proteinExistence type="predicted"/>
<sequence>MGRSVLDQRSSKSNSLNIPRVPEFSLVEDIHPCCFAPIFLRRKQIENIIAPTVNQLVGSQSIKVLDISINYQILENSLDPSETLDTSISLLLPYLFTIYVFQHNSGKTKSDVQVPFYPQQKEFSREENGVSHEPSLNHGGGSLIFFLSSEHTPINFLQLPGELVDDIYPRSNFLLLFLCWNTN</sequence>